<gene>
    <name evidence="4" type="ORF">PENCOP_c011G02314</name>
</gene>
<dbReference type="GO" id="GO:0050832">
    <property type="term" value="P:defense response to fungus"/>
    <property type="evidence" value="ECO:0007669"/>
    <property type="project" value="UniProtKB-KW"/>
</dbReference>
<sequence length="93" mass="10092">MQITKVALFLFAAMGAMATPIESVENGLDARAEAGVLAKYTGTCNRAKNECKYKNDRGKTTFIKCPSKIANKRCTKDGAKCTVDTYNNSVDCD</sequence>
<feature type="chain" id="PRO_5012099296" description="Antifungal protein" evidence="3">
    <location>
        <begin position="19"/>
        <end position="93"/>
    </location>
</feature>
<evidence type="ECO:0008006" key="6">
    <source>
        <dbReference type="Google" id="ProtNLM"/>
    </source>
</evidence>
<dbReference type="InterPro" id="IPR022706">
    <property type="entry name" value="Antifungal_prot"/>
</dbReference>
<keyword evidence="2" id="KW-0295">Fungicide</keyword>
<dbReference type="EMBL" id="MDDG01000011">
    <property type="protein sequence ID" value="OQE36888.1"/>
    <property type="molecule type" value="Genomic_DNA"/>
</dbReference>
<dbReference type="SUPFAM" id="SSF57598">
    <property type="entry name" value="Antifungal protein (AGAFP)"/>
    <property type="match status" value="1"/>
</dbReference>
<feature type="signal peptide" evidence="3">
    <location>
        <begin position="1"/>
        <end position="18"/>
    </location>
</feature>
<protein>
    <recommendedName>
        <fullName evidence="6">Antifungal protein</fullName>
    </recommendedName>
</protein>
<dbReference type="STRING" id="36646.A0A1V6UEN3"/>
<keyword evidence="5" id="KW-1185">Reference proteome</keyword>
<keyword evidence="3" id="KW-0732">Signal</keyword>
<comment type="caution">
    <text evidence="4">The sequence shown here is derived from an EMBL/GenBank/DDBJ whole genome shotgun (WGS) entry which is preliminary data.</text>
</comment>
<evidence type="ECO:0000256" key="2">
    <source>
        <dbReference type="ARBA" id="ARBA00022577"/>
    </source>
</evidence>
<dbReference type="GO" id="GO:0031640">
    <property type="term" value="P:killing of cells of another organism"/>
    <property type="evidence" value="ECO:0007669"/>
    <property type="project" value="UniProtKB-KW"/>
</dbReference>
<organism evidence="4 5">
    <name type="scientific">Penicillium coprophilum</name>
    <dbReference type="NCBI Taxonomy" id="36646"/>
    <lineage>
        <taxon>Eukaryota</taxon>
        <taxon>Fungi</taxon>
        <taxon>Dikarya</taxon>
        <taxon>Ascomycota</taxon>
        <taxon>Pezizomycotina</taxon>
        <taxon>Eurotiomycetes</taxon>
        <taxon>Eurotiomycetidae</taxon>
        <taxon>Eurotiales</taxon>
        <taxon>Aspergillaceae</taxon>
        <taxon>Penicillium</taxon>
    </lineage>
</organism>
<evidence type="ECO:0000256" key="3">
    <source>
        <dbReference type="SAM" id="SignalP"/>
    </source>
</evidence>
<dbReference type="Pfam" id="PF11402">
    <property type="entry name" value="Antifungal_prot"/>
    <property type="match status" value="1"/>
</dbReference>
<evidence type="ECO:0000313" key="4">
    <source>
        <dbReference type="EMBL" id="OQE36888.1"/>
    </source>
</evidence>
<keyword evidence="1" id="KW-0929">Antimicrobial</keyword>
<dbReference type="InterPro" id="IPR023112">
    <property type="entry name" value="Antifungal-protein_dom_sf"/>
</dbReference>
<evidence type="ECO:0000313" key="5">
    <source>
        <dbReference type="Proteomes" id="UP000191500"/>
    </source>
</evidence>
<dbReference type="Gene3D" id="2.40.50.60">
    <property type="entry name" value="Antifungal protein domain"/>
    <property type="match status" value="1"/>
</dbReference>
<accession>A0A1V6UEN3</accession>
<dbReference type="Proteomes" id="UP000191500">
    <property type="component" value="Unassembled WGS sequence"/>
</dbReference>
<evidence type="ECO:0000256" key="1">
    <source>
        <dbReference type="ARBA" id="ARBA00022529"/>
    </source>
</evidence>
<reference evidence="5" key="1">
    <citation type="journal article" date="2017" name="Nat. Microbiol.">
        <title>Global analysis of biosynthetic gene clusters reveals vast potential of secondary metabolite production in Penicillium species.</title>
        <authorList>
            <person name="Nielsen J.C."/>
            <person name="Grijseels S."/>
            <person name="Prigent S."/>
            <person name="Ji B."/>
            <person name="Dainat J."/>
            <person name="Nielsen K.F."/>
            <person name="Frisvad J.C."/>
            <person name="Workman M."/>
            <person name="Nielsen J."/>
        </authorList>
    </citation>
    <scope>NUCLEOTIDE SEQUENCE [LARGE SCALE GENOMIC DNA]</scope>
    <source>
        <strain evidence="5">IBT 31321</strain>
    </source>
</reference>
<name>A0A1V6UEN3_9EURO</name>
<dbReference type="AlphaFoldDB" id="A0A1V6UEN3"/>
<proteinExistence type="predicted"/>